<keyword evidence="3" id="KW-1185">Reference proteome</keyword>
<evidence type="ECO:0000313" key="3">
    <source>
        <dbReference type="Proteomes" id="UP001189429"/>
    </source>
</evidence>
<evidence type="ECO:0000256" key="1">
    <source>
        <dbReference type="SAM" id="SignalP"/>
    </source>
</evidence>
<feature type="chain" id="PRO_5046609558" evidence="1">
    <location>
        <begin position="24"/>
        <end position="274"/>
    </location>
</feature>
<dbReference type="EMBL" id="CAUYUJ010013836">
    <property type="protein sequence ID" value="CAK0836815.1"/>
    <property type="molecule type" value="Genomic_DNA"/>
</dbReference>
<feature type="signal peptide" evidence="1">
    <location>
        <begin position="1"/>
        <end position="23"/>
    </location>
</feature>
<evidence type="ECO:0000313" key="2">
    <source>
        <dbReference type="EMBL" id="CAK0836815.1"/>
    </source>
</evidence>
<dbReference type="Proteomes" id="UP001189429">
    <property type="component" value="Unassembled WGS sequence"/>
</dbReference>
<protein>
    <submittedName>
        <fullName evidence="2">Uncharacterized protein</fullName>
    </submittedName>
</protein>
<gene>
    <name evidence="2" type="ORF">PCOR1329_LOCUS33196</name>
</gene>
<organism evidence="2 3">
    <name type="scientific">Prorocentrum cordatum</name>
    <dbReference type="NCBI Taxonomy" id="2364126"/>
    <lineage>
        <taxon>Eukaryota</taxon>
        <taxon>Sar</taxon>
        <taxon>Alveolata</taxon>
        <taxon>Dinophyceae</taxon>
        <taxon>Prorocentrales</taxon>
        <taxon>Prorocentraceae</taxon>
        <taxon>Prorocentrum</taxon>
    </lineage>
</organism>
<reference evidence="2" key="1">
    <citation type="submission" date="2023-10" db="EMBL/GenBank/DDBJ databases">
        <authorList>
            <person name="Chen Y."/>
            <person name="Shah S."/>
            <person name="Dougan E. K."/>
            <person name="Thang M."/>
            <person name="Chan C."/>
        </authorList>
    </citation>
    <scope>NUCLEOTIDE SEQUENCE [LARGE SCALE GENOMIC DNA]</scope>
</reference>
<proteinExistence type="predicted"/>
<sequence>MSPRALVLLLAAALGGLAGRASAARVGAGAEGALGPPSDGSAGLARANATLQEQGAQALLQVGGALLDRTTPAVNEPSKYQGYIQEISQAIVSHDEGVLAVADYDGSDNKVRDGTILFNVVGTCPSNLLCSDQAVTVADFGGNVVAYWSKPHPEIKQCTRERHVKKGDCKNDSDKFRSLEQLFRGGGDYYIDSSTKRAVVRKGGENLYIYLLYASTWSSWYGTMDGWLLYQRDPNAQEFFRIQFQSGKDAKFNWKGEGQALSSFWPASWEVDLP</sequence>
<comment type="caution">
    <text evidence="2">The sequence shown here is derived from an EMBL/GenBank/DDBJ whole genome shotgun (WGS) entry which is preliminary data.</text>
</comment>
<name>A0ABN9SWK4_9DINO</name>
<accession>A0ABN9SWK4</accession>
<keyword evidence="1" id="KW-0732">Signal</keyword>